<evidence type="ECO:0000259" key="10">
    <source>
        <dbReference type="Pfam" id="PF13206"/>
    </source>
</evidence>
<evidence type="ECO:0000256" key="2">
    <source>
        <dbReference type="ARBA" id="ARBA00004609"/>
    </source>
</evidence>
<dbReference type="InterPro" id="IPR025932">
    <property type="entry name" value="Trypano_VSG_B_N_dom"/>
</dbReference>
<keyword evidence="8" id="KW-0449">Lipoprotein</keyword>
<evidence type="ECO:0000256" key="3">
    <source>
        <dbReference type="ARBA" id="ARBA00022475"/>
    </source>
</evidence>
<evidence type="ECO:0000256" key="7">
    <source>
        <dbReference type="ARBA" id="ARBA00023180"/>
    </source>
</evidence>
<dbReference type="AlphaFoldDB" id="M4T149"/>
<dbReference type="Pfam" id="PF13206">
    <property type="entry name" value="VSG_B"/>
    <property type="match status" value="1"/>
</dbReference>
<accession>M4T149</accession>
<evidence type="ECO:0000256" key="5">
    <source>
        <dbReference type="ARBA" id="ARBA00022729"/>
    </source>
</evidence>
<keyword evidence="6" id="KW-0472">Membrane</keyword>
<keyword evidence="7" id="KW-0325">Glycoprotein</keyword>
<protein>
    <submittedName>
        <fullName evidence="11">Variant surface glycoprotein 1823</fullName>
    </submittedName>
</protein>
<feature type="signal peptide" evidence="9">
    <location>
        <begin position="1"/>
        <end position="22"/>
    </location>
</feature>
<comment type="subcellular location">
    <subcellularLocation>
        <location evidence="2">Cell membrane</location>
        <topology evidence="2">Lipid-anchor</topology>
        <topology evidence="2">GPI-anchor</topology>
    </subcellularLocation>
</comment>
<keyword evidence="4" id="KW-0336">GPI-anchor</keyword>
<keyword evidence="5 9" id="KW-0732">Signal</keyword>
<evidence type="ECO:0000256" key="6">
    <source>
        <dbReference type="ARBA" id="ARBA00023136"/>
    </source>
</evidence>
<dbReference type="GO" id="GO:0005886">
    <property type="term" value="C:plasma membrane"/>
    <property type="evidence" value="ECO:0007669"/>
    <property type="project" value="UniProtKB-SubCell"/>
</dbReference>
<dbReference type="VEuPathDB" id="TriTrypDB:Tb427_000242400"/>
<organism evidence="11">
    <name type="scientific">Trypanosoma brucei</name>
    <dbReference type="NCBI Taxonomy" id="5691"/>
    <lineage>
        <taxon>Eukaryota</taxon>
        <taxon>Discoba</taxon>
        <taxon>Euglenozoa</taxon>
        <taxon>Kinetoplastea</taxon>
        <taxon>Metakinetoplastina</taxon>
        <taxon>Trypanosomatida</taxon>
        <taxon>Trypanosomatidae</taxon>
        <taxon>Trypanosoma</taxon>
    </lineage>
</organism>
<comment type="function">
    <text evidence="1">VSG forms a coat on the surface of the parasite. The trypanosome evades the immune response of the host by expressing a series of antigenically distinct VSGs from an estimated 1000 VSG genes.</text>
</comment>
<dbReference type="EMBL" id="KC613301">
    <property type="protein sequence ID" value="AGH60732.1"/>
    <property type="molecule type" value="Genomic_DNA"/>
</dbReference>
<evidence type="ECO:0000313" key="11">
    <source>
        <dbReference type="EMBL" id="AGH60732.1"/>
    </source>
</evidence>
<sequence>MKPGNIAKSAVALAISMAAVFQLSTNRGSANGPDKGINRREFGLLCRAVVSSDNVKDLPQTGQGAKEAAKIAGHINLILGHYPAIQQLADTAKEERQTKPAEGELDQKCRGSARLQCIDAAAYLETLPEETQTALRRLASDKGSLRRNVNKTVEKLLAAAKKLAGDGGDTADKEKITTALKKAAYGGAGTDRVPKLLGAGSNRQAHCGTANSAGASATISVAATIACLCSSGSGDAGSNTGCYTAATETQAACLFRSKSLTEESMMALIVAKRVATVARL</sequence>
<keyword evidence="3" id="KW-1003">Cell membrane</keyword>
<name>M4T149_9TRYP</name>
<reference evidence="11" key="2">
    <citation type="journal article" date="2014" name="Mol. Biochem. Parasitol.">
        <title>Capturing the variant surface glycoprotein repertoire (the VSGnome) of Trypanosoma brucei Lister 427.</title>
        <authorList>
            <person name="Cross G.A."/>
            <person name="Kim H.S."/>
            <person name="Wickstead B."/>
        </authorList>
    </citation>
    <scope>NUCLEOTIDE SEQUENCE</scope>
    <source>
        <strain evidence="11">Lister 427</strain>
    </source>
</reference>
<evidence type="ECO:0000256" key="1">
    <source>
        <dbReference type="ARBA" id="ARBA00002523"/>
    </source>
</evidence>
<feature type="chain" id="PRO_5004058766" evidence="9">
    <location>
        <begin position="23"/>
        <end position="280"/>
    </location>
</feature>
<evidence type="ECO:0000256" key="8">
    <source>
        <dbReference type="ARBA" id="ARBA00023288"/>
    </source>
</evidence>
<proteinExistence type="predicted"/>
<feature type="domain" description="Trypanosome variant surface glycoprotein B-type N-terminal" evidence="10">
    <location>
        <begin position="24"/>
        <end position="249"/>
    </location>
</feature>
<evidence type="ECO:0000256" key="4">
    <source>
        <dbReference type="ARBA" id="ARBA00022622"/>
    </source>
</evidence>
<reference evidence="11" key="1">
    <citation type="submission" date="2013-02" db="EMBL/GenBank/DDBJ databases">
        <authorList>
            <person name="Cross G.A.M."/>
            <person name="Kim H.-S."/>
            <person name="Wickstead B."/>
        </authorList>
    </citation>
    <scope>NUCLEOTIDE SEQUENCE</scope>
    <source>
        <strain evidence="11">Lister 427</strain>
    </source>
</reference>
<evidence type="ECO:0000256" key="9">
    <source>
        <dbReference type="SAM" id="SignalP"/>
    </source>
</evidence>
<dbReference type="GO" id="GO:0098552">
    <property type="term" value="C:side of membrane"/>
    <property type="evidence" value="ECO:0007669"/>
    <property type="project" value="UniProtKB-KW"/>
</dbReference>